<dbReference type="EMBL" id="KZ303494">
    <property type="protein sequence ID" value="PIA17392.1"/>
    <property type="molecule type" value="Genomic_DNA"/>
</dbReference>
<feature type="domain" description="RAVE complex protein Rav1 C-terminal" evidence="1">
    <location>
        <begin position="34"/>
        <end position="142"/>
    </location>
</feature>
<sequence length="149" mass="16497">MGICVWLSDVSALRDQVDKMARNMFVAAGRDPTKTAAAKNAYVLLSRQRYLDAATFFMLSGKLADAATICITQLHDIQLAIAICRCREGDAGPVLKDILWRHVLPDALKRQDRWLASLAFGLVHRYDLILQALTDDLAKLGKQIGVDAE</sequence>
<organism evidence="2 3">
    <name type="scientific">Coemansia reversa (strain ATCC 12441 / NRRL 1564)</name>
    <dbReference type="NCBI Taxonomy" id="763665"/>
    <lineage>
        <taxon>Eukaryota</taxon>
        <taxon>Fungi</taxon>
        <taxon>Fungi incertae sedis</taxon>
        <taxon>Zoopagomycota</taxon>
        <taxon>Kickxellomycotina</taxon>
        <taxon>Kickxellomycetes</taxon>
        <taxon>Kickxellales</taxon>
        <taxon>Kickxellaceae</taxon>
        <taxon>Coemansia</taxon>
    </lineage>
</organism>
<dbReference type="InterPro" id="IPR022033">
    <property type="entry name" value="Rav1p_C"/>
</dbReference>
<dbReference type="OrthoDB" id="2384737at2759"/>
<dbReference type="InterPro" id="IPR052208">
    <property type="entry name" value="DmX-like/RAVE_component"/>
</dbReference>
<accession>A0A2G5BEG8</accession>
<feature type="non-terminal residue" evidence="2">
    <location>
        <position position="149"/>
    </location>
</feature>
<evidence type="ECO:0000313" key="3">
    <source>
        <dbReference type="Proteomes" id="UP000242474"/>
    </source>
</evidence>
<dbReference type="GO" id="GO:0007035">
    <property type="term" value="P:vacuolar acidification"/>
    <property type="evidence" value="ECO:0007669"/>
    <property type="project" value="TreeGrafter"/>
</dbReference>
<keyword evidence="3" id="KW-1185">Reference proteome</keyword>
<evidence type="ECO:0000259" key="1">
    <source>
        <dbReference type="Pfam" id="PF12234"/>
    </source>
</evidence>
<dbReference type="Proteomes" id="UP000242474">
    <property type="component" value="Unassembled WGS sequence"/>
</dbReference>
<dbReference type="GO" id="GO:0043291">
    <property type="term" value="C:RAVE complex"/>
    <property type="evidence" value="ECO:0007669"/>
    <property type="project" value="TreeGrafter"/>
</dbReference>
<reference evidence="2 3" key="1">
    <citation type="journal article" date="2015" name="Genome Biol. Evol.">
        <title>Phylogenomic analyses indicate that early fungi evolved digesting cell walls of algal ancestors of land plants.</title>
        <authorList>
            <person name="Chang Y."/>
            <person name="Wang S."/>
            <person name="Sekimoto S."/>
            <person name="Aerts A.L."/>
            <person name="Choi C."/>
            <person name="Clum A."/>
            <person name="LaButti K.M."/>
            <person name="Lindquist E.A."/>
            <person name="Yee Ngan C."/>
            <person name="Ohm R.A."/>
            <person name="Salamov A.A."/>
            <person name="Grigoriev I.V."/>
            <person name="Spatafora J.W."/>
            <person name="Berbee M.L."/>
        </authorList>
    </citation>
    <scope>NUCLEOTIDE SEQUENCE [LARGE SCALE GENOMIC DNA]</scope>
    <source>
        <strain evidence="2 3">NRRL 1564</strain>
    </source>
</reference>
<dbReference type="STRING" id="763665.A0A2G5BEG8"/>
<gene>
    <name evidence="2" type="ORF">COEREDRAFT_7358</name>
</gene>
<protein>
    <recommendedName>
        <fullName evidence="1">RAVE complex protein Rav1 C-terminal domain-containing protein</fullName>
    </recommendedName>
</protein>
<evidence type="ECO:0000313" key="2">
    <source>
        <dbReference type="EMBL" id="PIA17392.1"/>
    </source>
</evidence>
<dbReference type="Pfam" id="PF12234">
    <property type="entry name" value="Rav1p_C"/>
    <property type="match status" value="1"/>
</dbReference>
<proteinExistence type="predicted"/>
<dbReference type="PANTHER" id="PTHR13950:SF9">
    <property type="entry name" value="RABCONNECTIN-3A"/>
    <property type="match status" value="1"/>
</dbReference>
<dbReference type="PANTHER" id="PTHR13950">
    <property type="entry name" value="RABCONNECTIN-RELATED"/>
    <property type="match status" value="1"/>
</dbReference>
<dbReference type="AlphaFoldDB" id="A0A2G5BEG8"/>
<name>A0A2G5BEG8_COERN</name>